<dbReference type="FunFam" id="3.30.420.10:FF:000032">
    <property type="entry name" value="Retrovirus-related Pol polyprotein from transposon 297-like Protein"/>
    <property type="match status" value="1"/>
</dbReference>
<evidence type="ECO:0000313" key="2">
    <source>
        <dbReference type="Proteomes" id="UP001152795"/>
    </source>
</evidence>
<comment type="caution">
    <text evidence="1">The sequence shown here is derived from an EMBL/GenBank/DDBJ whole genome shotgun (WGS) entry which is preliminary data.</text>
</comment>
<dbReference type="InterPro" id="IPR000477">
    <property type="entry name" value="RT_dom"/>
</dbReference>
<dbReference type="Pfam" id="PF00665">
    <property type="entry name" value="rve"/>
    <property type="match status" value="1"/>
</dbReference>
<dbReference type="Proteomes" id="UP001152795">
    <property type="component" value="Unassembled WGS sequence"/>
</dbReference>
<dbReference type="Gene3D" id="3.30.420.10">
    <property type="entry name" value="Ribonuclease H-like superfamily/Ribonuclease H"/>
    <property type="match status" value="1"/>
</dbReference>
<dbReference type="EMBL" id="CACRXK020018937">
    <property type="protein sequence ID" value="CAB4033081.1"/>
    <property type="molecule type" value="Genomic_DNA"/>
</dbReference>
<dbReference type="InterPro" id="IPR036397">
    <property type="entry name" value="RNaseH_sf"/>
</dbReference>
<sequence>MIDCVGPLPKTKRGNQYLLTIMCVSTRFPEAIPLRNIKAKTIVEALTKFFTLVGLPKSIQSDQGSNFTSGLFQQIMHELGIKQYTSSAYHPESQGALERFHQTLKQMIKTYCFETEKDWDDGVHFLLFAARESVQESLGFSPFELVFGHTVRGPLKLLKEKLLTDDGGSLNILQYVTDFRTKLTKACDLARKNLKTAQNRMKHSYDSHKNTVTRNFQNGDKVLALLPVPGNPLQARYFGPYVIEKKENDLNYIIITPNRRRKKQLCHVNMLKAYHERKKVVQSVNVVSSDRDRYSNEDESELSSLSETTKLSNSDVLRNMDSKLSHLQPSQRQDVLDLVNEYAQLFPDIPSRTDMISHDVDIGDASPIKQHPYRLNSTKAKYLDQEIQYLLENDFIEHSQSSWSSPCILVPKPDGSYRMCTDYRKVNNLTKSDNFPIPRMDDCVDKIGNAKYVSKFDLLKGFWQIPLSERAKEVSAFVTPRGLYQYKVMPFGMRNAPATFQRLINQIISQIDGCEGYIDDVIIYSDTWEEHLEILRKFFKRLSEAKLTISTLYFQESSANFLSFKGEGVTSLMAVLYHVI</sequence>
<dbReference type="InterPro" id="IPR043502">
    <property type="entry name" value="DNA/RNA_pol_sf"/>
</dbReference>
<dbReference type="InterPro" id="IPR054465">
    <property type="entry name" value="Integrase_p58-like_C"/>
</dbReference>
<dbReference type="Gene3D" id="3.10.10.10">
    <property type="entry name" value="HIV Type 1 Reverse Transcriptase, subunit A, domain 1"/>
    <property type="match status" value="1"/>
</dbReference>
<dbReference type="GO" id="GO:0003676">
    <property type="term" value="F:nucleic acid binding"/>
    <property type="evidence" value="ECO:0007669"/>
    <property type="project" value="InterPro"/>
</dbReference>
<dbReference type="Gene3D" id="3.30.70.270">
    <property type="match status" value="1"/>
</dbReference>
<dbReference type="Pfam" id="PF00078">
    <property type="entry name" value="RVT_1"/>
    <property type="match status" value="1"/>
</dbReference>
<dbReference type="GO" id="GO:0015074">
    <property type="term" value="P:DNA integration"/>
    <property type="evidence" value="ECO:0007669"/>
    <property type="project" value="InterPro"/>
</dbReference>
<dbReference type="SUPFAM" id="SSF56672">
    <property type="entry name" value="DNA/RNA polymerases"/>
    <property type="match status" value="1"/>
</dbReference>
<dbReference type="InterPro" id="IPR001584">
    <property type="entry name" value="Integrase_cat-core"/>
</dbReference>
<reference evidence="1" key="1">
    <citation type="submission" date="2020-04" db="EMBL/GenBank/DDBJ databases">
        <authorList>
            <person name="Alioto T."/>
            <person name="Alioto T."/>
            <person name="Gomez Garrido J."/>
        </authorList>
    </citation>
    <scope>NUCLEOTIDE SEQUENCE</scope>
    <source>
        <strain evidence="1">A484AB</strain>
    </source>
</reference>
<gene>
    <name evidence="1" type="ORF">PACLA_8A037178</name>
</gene>
<dbReference type="PANTHER" id="PTHR37984:SF5">
    <property type="entry name" value="PROTEIN NYNRIN-LIKE"/>
    <property type="match status" value="1"/>
</dbReference>
<dbReference type="InterPro" id="IPR043128">
    <property type="entry name" value="Rev_trsase/Diguanyl_cyclase"/>
</dbReference>
<dbReference type="SUPFAM" id="SSF53098">
    <property type="entry name" value="Ribonuclease H-like"/>
    <property type="match status" value="1"/>
</dbReference>
<name>A0A7D9LLB0_PARCT</name>
<organism evidence="1 2">
    <name type="scientific">Paramuricea clavata</name>
    <name type="common">Red gorgonian</name>
    <name type="synonym">Violescent sea-whip</name>
    <dbReference type="NCBI Taxonomy" id="317549"/>
    <lineage>
        <taxon>Eukaryota</taxon>
        <taxon>Metazoa</taxon>
        <taxon>Cnidaria</taxon>
        <taxon>Anthozoa</taxon>
        <taxon>Octocorallia</taxon>
        <taxon>Malacalcyonacea</taxon>
        <taxon>Plexauridae</taxon>
        <taxon>Paramuricea</taxon>
    </lineage>
</organism>
<dbReference type="PANTHER" id="PTHR37984">
    <property type="entry name" value="PROTEIN CBG26694"/>
    <property type="match status" value="1"/>
</dbReference>
<dbReference type="PROSITE" id="PS50994">
    <property type="entry name" value="INTEGRASE"/>
    <property type="match status" value="1"/>
</dbReference>
<dbReference type="OrthoDB" id="10000497at2759"/>
<dbReference type="InterPro" id="IPR012337">
    <property type="entry name" value="RNaseH-like_sf"/>
</dbReference>
<accession>A0A7D9LLB0</accession>
<dbReference type="PROSITE" id="PS50878">
    <property type="entry name" value="RT_POL"/>
    <property type="match status" value="1"/>
</dbReference>
<evidence type="ECO:0000313" key="1">
    <source>
        <dbReference type="EMBL" id="CAB4033081.1"/>
    </source>
</evidence>
<proteinExistence type="predicted"/>
<keyword evidence="2" id="KW-1185">Reference proteome</keyword>
<dbReference type="CDD" id="cd01647">
    <property type="entry name" value="RT_LTR"/>
    <property type="match status" value="1"/>
</dbReference>
<dbReference type="Pfam" id="PF22938">
    <property type="entry name" value="Integrase_p58_C"/>
    <property type="match status" value="1"/>
</dbReference>
<dbReference type="AlphaFoldDB" id="A0A7D9LLB0"/>
<protein>
    <submittedName>
        <fullName evidence="1">Transposon Ty3-I Gag-Pol poly</fullName>
    </submittedName>
</protein>
<dbReference type="InterPro" id="IPR050951">
    <property type="entry name" value="Retrovirus_Pol_polyprotein"/>
</dbReference>